<evidence type="ECO:0000256" key="1">
    <source>
        <dbReference type="SAM" id="Phobius"/>
    </source>
</evidence>
<gene>
    <name evidence="2" type="ordered locus">Tter_2390</name>
</gene>
<dbReference type="AlphaFoldDB" id="D1CHR6"/>
<proteinExistence type="predicted"/>
<feature type="transmembrane region" description="Helical" evidence="1">
    <location>
        <begin position="45"/>
        <end position="67"/>
    </location>
</feature>
<dbReference type="RefSeq" id="WP_012876318.1">
    <property type="nucleotide sequence ID" value="NC_013526.1"/>
</dbReference>
<dbReference type="EMBL" id="CP001826">
    <property type="protein sequence ID" value="ACZ43287.1"/>
    <property type="molecule type" value="Genomic_DNA"/>
</dbReference>
<evidence type="ECO:0000313" key="2">
    <source>
        <dbReference type="EMBL" id="ACZ43287.1"/>
    </source>
</evidence>
<keyword evidence="1" id="KW-1133">Transmembrane helix</keyword>
<evidence type="ECO:0000313" key="3">
    <source>
        <dbReference type="Proteomes" id="UP000000323"/>
    </source>
</evidence>
<sequence length="111" mass="11827">MNDSGNTRLFAAIIEVLLGWMGFLGVGHIILGFSEQRRSSIKLGVALLLGWWVLGLLSAGCAIFTLGLGMLCLLPAAPIYLLIPVLSGLAIVKPESSVGRFLQDIEARFGT</sequence>
<feature type="transmembrane region" description="Helical" evidence="1">
    <location>
        <begin position="12"/>
        <end position="33"/>
    </location>
</feature>
<dbReference type="Proteomes" id="UP000000323">
    <property type="component" value="Chromosome 2"/>
</dbReference>
<reference evidence="3" key="1">
    <citation type="journal article" date="2010" name="Stand. Genomic Sci.">
        <title>Complete genome sequence of 'Thermobaculum terrenum' type strain (YNP1).</title>
        <authorList>
            <person name="Kiss H."/>
            <person name="Cleland D."/>
            <person name="Lapidus A."/>
            <person name="Lucas S."/>
            <person name="Glavina Del Rio T."/>
            <person name="Nolan M."/>
            <person name="Tice H."/>
            <person name="Han C."/>
            <person name="Goodwin L."/>
            <person name="Pitluck S."/>
            <person name="Liolios K."/>
            <person name="Ivanova N."/>
            <person name="Mavromatis K."/>
            <person name="Ovchinnikova G."/>
            <person name="Pati A."/>
            <person name="Chen A."/>
            <person name="Palaniappan K."/>
            <person name="Land M."/>
            <person name="Hauser L."/>
            <person name="Chang Y."/>
            <person name="Jeffries C."/>
            <person name="Lu M."/>
            <person name="Brettin T."/>
            <person name="Detter J."/>
            <person name="Goker M."/>
            <person name="Tindall B."/>
            <person name="Beck B."/>
            <person name="McDermott T."/>
            <person name="Woyke T."/>
            <person name="Bristow J."/>
            <person name="Eisen J."/>
            <person name="Markowitz V."/>
            <person name="Hugenholtz P."/>
            <person name="Kyrpides N."/>
            <person name="Klenk H."/>
            <person name="Cheng J."/>
        </authorList>
    </citation>
    <scope>NUCLEOTIDE SEQUENCE [LARGE SCALE GENOMIC DNA]</scope>
    <source>
        <strain evidence="3">ATCC BAA-798 / YNP1</strain>
    </source>
</reference>
<dbReference type="KEGG" id="ttr:Tter_2390"/>
<keyword evidence="1" id="KW-0472">Membrane</keyword>
<protein>
    <submittedName>
        <fullName evidence="2">Uncharacterized protein</fullName>
    </submittedName>
</protein>
<dbReference type="HOGENOM" id="CLU_2157204_0_0_0"/>
<feature type="transmembrane region" description="Helical" evidence="1">
    <location>
        <begin position="73"/>
        <end position="92"/>
    </location>
</feature>
<name>D1CHR6_THET1</name>
<organism evidence="2 3">
    <name type="scientific">Thermobaculum terrenum (strain ATCC BAA-798 / CCMEE 7001 / YNP1)</name>
    <dbReference type="NCBI Taxonomy" id="525904"/>
    <lineage>
        <taxon>Bacteria</taxon>
        <taxon>Bacillati</taxon>
        <taxon>Chloroflexota</taxon>
        <taxon>Chloroflexia</taxon>
        <taxon>Candidatus Thermobaculales</taxon>
        <taxon>Candidatus Thermobaculaceae</taxon>
        <taxon>Thermobaculum</taxon>
    </lineage>
</organism>
<keyword evidence="3" id="KW-1185">Reference proteome</keyword>
<accession>D1CHR6</accession>
<keyword evidence="1" id="KW-0812">Transmembrane</keyword>